<name>A0A6A6LYH1_HEVBR</name>
<gene>
    <name evidence="3" type="ORF">GH714_037694</name>
</gene>
<reference evidence="3 4" key="1">
    <citation type="journal article" date="2020" name="Mol. Plant">
        <title>The Chromosome-Based Rubber Tree Genome Provides New Insights into Spurge Genome Evolution and Rubber Biosynthesis.</title>
        <authorList>
            <person name="Liu J."/>
            <person name="Shi C."/>
            <person name="Shi C.C."/>
            <person name="Li W."/>
            <person name="Zhang Q.J."/>
            <person name="Zhang Y."/>
            <person name="Li K."/>
            <person name="Lu H.F."/>
            <person name="Shi C."/>
            <person name="Zhu S.T."/>
            <person name="Xiao Z.Y."/>
            <person name="Nan H."/>
            <person name="Yue Y."/>
            <person name="Zhu X.G."/>
            <person name="Wu Y."/>
            <person name="Hong X.N."/>
            <person name="Fan G.Y."/>
            <person name="Tong Y."/>
            <person name="Zhang D."/>
            <person name="Mao C.L."/>
            <person name="Liu Y.L."/>
            <person name="Hao S.J."/>
            <person name="Liu W.Q."/>
            <person name="Lv M.Q."/>
            <person name="Zhang H.B."/>
            <person name="Liu Y."/>
            <person name="Hu-Tang G.R."/>
            <person name="Wang J.P."/>
            <person name="Wang J.H."/>
            <person name="Sun Y.H."/>
            <person name="Ni S.B."/>
            <person name="Chen W.B."/>
            <person name="Zhang X.C."/>
            <person name="Jiao Y.N."/>
            <person name="Eichler E.E."/>
            <person name="Li G.H."/>
            <person name="Liu X."/>
            <person name="Gao L.Z."/>
        </authorList>
    </citation>
    <scope>NUCLEOTIDE SEQUENCE [LARGE SCALE GENOMIC DNA]</scope>
    <source>
        <strain evidence="4">cv. GT1</strain>
        <tissue evidence="3">Leaf</tissue>
    </source>
</reference>
<keyword evidence="1" id="KW-0732">Signal</keyword>
<feature type="region of interest" description="Disordered" evidence="2">
    <location>
        <begin position="101"/>
        <end position="139"/>
    </location>
</feature>
<sequence length="350" mass="38627">MKENPLPIGIRGIILCKSGSNYEPIQGAVTRVTCLPVDENGYETAPFSVLSYPSDAKGYFFATLYPSQISNDLKIAECKAFLEDSPLQNCKVPTDVNKGISGSEVAKPNDVYGPKPKSYTKKDGYSPKPESDVVKNDDSCSPKPYFDKPGYGYGLKPENPIQIGVEGLVPCKSGSSYVPVEDNLELSINNSAFYLINHRIKTQFTCSKYPISFPLRVQEVARITCSALDQNGYETTSFSCLTSATDAKGYFFKTLSLLGLEDNLKVRTAKLSSKNLHWKPVISLQVSTRALLVLSFLLTVSSMTRRSSYTMLGPSSTLRSLNQLLLVTEIYFAWLNIDRLCSGLSFWNGN</sequence>
<evidence type="ECO:0000256" key="1">
    <source>
        <dbReference type="ARBA" id="ARBA00022729"/>
    </source>
</evidence>
<dbReference type="Proteomes" id="UP000467840">
    <property type="component" value="Chromosome 16"/>
</dbReference>
<comment type="caution">
    <text evidence="3">The sequence shown here is derived from an EMBL/GenBank/DDBJ whole genome shotgun (WGS) entry which is preliminary data.</text>
</comment>
<organism evidence="3 4">
    <name type="scientific">Hevea brasiliensis</name>
    <name type="common">Para rubber tree</name>
    <name type="synonym">Siphonia brasiliensis</name>
    <dbReference type="NCBI Taxonomy" id="3981"/>
    <lineage>
        <taxon>Eukaryota</taxon>
        <taxon>Viridiplantae</taxon>
        <taxon>Streptophyta</taxon>
        <taxon>Embryophyta</taxon>
        <taxon>Tracheophyta</taxon>
        <taxon>Spermatophyta</taxon>
        <taxon>Magnoliopsida</taxon>
        <taxon>eudicotyledons</taxon>
        <taxon>Gunneridae</taxon>
        <taxon>Pentapetalae</taxon>
        <taxon>rosids</taxon>
        <taxon>fabids</taxon>
        <taxon>Malpighiales</taxon>
        <taxon>Euphorbiaceae</taxon>
        <taxon>Crotonoideae</taxon>
        <taxon>Micrandreae</taxon>
        <taxon>Hevea</taxon>
    </lineage>
</organism>
<protein>
    <submittedName>
        <fullName evidence="3">Uncharacterized protein</fullName>
    </submittedName>
</protein>
<dbReference type="Pfam" id="PF01190">
    <property type="entry name" value="Pollen_Ole_e_1"/>
    <property type="match status" value="1"/>
</dbReference>
<evidence type="ECO:0000256" key="2">
    <source>
        <dbReference type="SAM" id="MobiDB-lite"/>
    </source>
</evidence>
<dbReference type="PANTHER" id="PTHR33470">
    <property type="entry name" value="OS01G0164075 PROTEIN"/>
    <property type="match status" value="1"/>
</dbReference>
<keyword evidence="4" id="KW-1185">Reference proteome</keyword>
<evidence type="ECO:0000313" key="4">
    <source>
        <dbReference type="Proteomes" id="UP000467840"/>
    </source>
</evidence>
<proteinExistence type="predicted"/>
<dbReference type="EMBL" id="JAAGAX010000009">
    <property type="protein sequence ID" value="KAF2304719.1"/>
    <property type="molecule type" value="Genomic_DNA"/>
</dbReference>
<dbReference type="GO" id="GO:0071944">
    <property type="term" value="C:cell periphery"/>
    <property type="evidence" value="ECO:0007669"/>
    <property type="project" value="TreeGrafter"/>
</dbReference>
<dbReference type="AlphaFoldDB" id="A0A6A6LYH1"/>
<evidence type="ECO:0000313" key="3">
    <source>
        <dbReference type="EMBL" id="KAF2304719.1"/>
    </source>
</evidence>
<dbReference type="PANTHER" id="PTHR33470:SF40">
    <property type="entry name" value="PROTEIN SEED AND ROOT HAIR PROTECTIVE PROTEIN"/>
    <property type="match status" value="1"/>
</dbReference>
<feature type="compositionally biased region" description="Basic and acidic residues" evidence="2">
    <location>
        <begin position="120"/>
        <end position="139"/>
    </location>
</feature>
<dbReference type="GO" id="GO:0009723">
    <property type="term" value="P:response to ethylene"/>
    <property type="evidence" value="ECO:0007669"/>
    <property type="project" value="TreeGrafter"/>
</dbReference>
<accession>A0A6A6LYH1</accession>